<evidence type="ECO:0000313" key="3">
    <source>
        <dbReference type="EMBL" id="CAH1242170.1"/>
    </source>
</evidence>
<gene>
    <name evidence="3" type="primary">Hypp6480</name>
    <name evidence="3" type="ORF">BLAG_LOCUS5493</name>
</gene>
<dbReference type="PANTHER" id="PTHR33153:SF3">
    <property type="entry name" value="TRAFFICKING PROTEIN PARTICLE COMPLEX SUBUNIT 11 DOMAIN-CONTAINING PROTEIN"/>
    <property type="match status" value="1"/>
</dbReference>
<evidence type="ECO:0000259" key="2">
    <source>
        <dbReference type="Pfam" id="PF25273"/>
    </source>
</evidence>
<dbReference type="AlphaFoldDB" id="A0A8J9YUW8"/>
<feature type="region of interest" description="Disordered" evidence="1">
    <location>
        <begin position="58"/>
        <end position="147"/>
    </location>
</feature>
<organism evidence="3 4">
    <name type="scientific">Branchiostoma lanceolatum</name>
    <name type="common">Common lancelet</name>
    <name type="synonym">Amphioxus lanceolatum</name>
    <dbReference type="NCBI Taxonomy" id="7740"/>
    <lineage>
        <taxon>Eukaryota</taxon>
        <taxon>Metazoa</taxon>
        <taxon>Chordata</taxon>
        <taxon>Cephalochordata</taxon>
        <taxon>Leptocardii</taxon>
        <taxon>Amphioxiformes</taxon>
        <taxon>Branchiostomatidae</taxon>
        <taxon>Branchiostoma</taxon>
    </lineage>
</organism>
<reference evidence="3" key="1">
    <citation type="submission" date="2022-01" db="EMBL/GenBank/DDBJ databases">
        <authorList>
            <person name="Braso-Vives M."/>
        </authorList>
    </citation>
    <scope>NUCLEOTIDE SEQUENCE</scope>
</reference>
<proteinExistence type="predicted"/>
<evidence type="ECO:0000256" key="1">
    <source>
        <dbReference type="SAM" id="MobiDB-lite"/>
    </source>
</evidence>
<feature type="region of interest" description="Disordered" evidence="1">
    <location>
        <begin position="462"/>
        <end position="481"/>
    </location>
</feature>
<evidence type="ECO:0000313" key="4">
    <source>
        <dbReference type="Proteomes" id="UP000838412"/>
    </source>
</evidence>
<dbReference type="InterPro" id="IPR057191">
    <property type="entry name" value="DUF7869"/>
</dbReference>
<sequence length="617" mass="67557">MSKYVLDTQVEMARDGEKQLLEGKDKEFWSVSSIVSGTDEENDVDRLNAAALDKKVRQSLNGIADDSDSLPTPDRSPERTRTDPCPTTGPPSAPVAIVQPRWPTVTMAPDGDRQPEASTSAASDFPPVSPRPSEDSNEGSGPEANLETAMDLSVARVNGALATYMETGGLGDLEDIAIDLEDIVINTPLVSMTRTNSPGVTPYHQPVSPETVAAYMDSATWPPPSHQTLVPSSVFMRHLPKVKLRRLACRWPGLLRPDAPENGTGVDDMDTQNNEHHEQADAGGLAILYGLHEVKGISMEAAQELMDKGRERTPEERVCTLVTCPECRPTVLFALPSILASPPAYQPTFHPTFHPGFHPTFHPASSHAFHPHRSTSSIRTSGLPLVGHTQFSKIAATLEKKDATTVDELIHAINKSFPNVKTWDCDAMLDIKTFLGNASNDLEQHGCPHGFTFTNGHDDDSDNFHNSSHSSNSLHNTTTHPQGLGFLFNNQQVQQHTQQNTQFQITDYVPTYQPINQQQYLLYTGQQHPYHTDQIQHLPVPPTLSSANLMATCTPMMMIGPTTTSYGDMYNLPVNIEVGVAVEWQQEDIMQGVSQEALVSSPASAGEIISRALRWAN</sequence>
<dbReference type="EMBL" id="OV696697">
    <property type="protein sequence ID" value="CAH1242170.1"/>
    <property type="molecule type" value="Genomic_DNA"/>
</dbReference>
<protein>
    <submittedName>
        <fullName evidence="3">Hypp6480 protein</fullName>
    </submittedName>
</protein>
<accession>A0A8J9YUW8</accession>
<keyword evidence="4" id="KW-1185">Reference proteome</keyword>
<feature type="compositionally biased region" description="Low complexity" evidence="1">
    <location>
        <begin position="464"/>
        <end position="476"/>
    </location>
</feature>
<feature type="domain" description="DUF7869" evidence="2">
    <location>
        <begin position="389"/>
        <end position="461"/>
    </location>
</feature>
<name>A0A8J9YUW8_BRALA</name>
<dbReference type="Pfam" id="PF25273">
    <property type="entry name" value="DUF7869"/>
    <property type="match status" value="1"/>
</dbReference>
<dbReference type="Proteomes" id="UP000838412">
    <property type="component" value="Chromosome 12"/>
</dbReference>
<dbReference type="PANTHER" id="PTHR33153">
    <property type="entry name" value="MYND-TYPE DOMAIN-CONTAINING PROTEIN"/>
    <property type="match status" value="1"/>
</dbReference>